<dbReference type="InterPro" id="IPR038604">
    <property type="entry name" value="HopJ_sf"/>
</dbReference>
<protein>
    <submittedName>
        <fullName evidence="1">Type III effector HopPmaJ(Pto)</fullName>
    </submittedName>
</protein>
<accession>C6XMK1</accession>
<reference evidence="2" key="1">
    <citation type="journal article" date="2011" name="J. Bacteriol.">
        <title>Genome sequences of eight morphologically diverse alphaproteobacteria.</title>
        <authorList>
            <consortium name="US DOE Joint Genome Institute"/>
            <person name="Brown P.J."/>
            <person name="Kysela D.T."/>
            <person name="Buechlein A."/>
            <person name="Hemmerich C."/>
            <person name="Brun Y.V."/>
        </authorList>
    </citation>
    <scope>NUCLEOTIDE SEQUENCE [LARGE SCALE GENOMIC DNA]</scope>
    <source>
        <strain evidence="2">ATCC 49814 / DSM 5838 / IFAM 1418</strain>
    </source>
</reference>
<evidence type="ECO:0000313" key="1">
    <source>
        <dbReference type="EMBL" id="ACT59915.1"/>
    </source>
</evidence>
<dbReference type="AlphaFoldDB" id="C6XMK1"/>
<dbReference type="InterPro" id="IPR014984">
    <property type="entry name" value="HopJ"/>
</dbReference>
<dbReference type="HOGENOM" id="CLU_121622_1_1_5"/>
<dbReference type="eggNOG" id="ENOG5032RP0">
    <property type="taxonomic scope" value="Bacteria"/>
</dbReference>
<dbReference type="Gene3D" id="3.20.160.10">
    <property type="entry name" value="vpa0580 domain like"/>
    <property type="match status" value="1"/>
</dbReference>
<proteinExistence type="predicted"/>
<dbReference type="Pfam" id="PF08888">
    <property type="entry name" value="HopJ"/>
    <property type="match status" value="1"/>
</dbReference>
<dbReference type="STRING" id="582402.Hbal_2235"/>
<dbReference type="KEGG" id="hba:Hbal_2235"/>
<gene>
    <name evidence="1" type="ordered locus">Hbal_2235</name>
</gene>
<evidence type="ECO:0000313" key="2">
    <source>
        <dbReference type="Proteomes" id="UP000002745"/>
    </source>
</evidence>
<dbReference type="RefSeq" id="WP_015828065.1">
    <property type="nucleotide sequence ID" value="NC_012982.1"/>
</dbReference>
<keyword evidence="2" id="KW-1185">Reference proteome</keyword>
<name>C6XMK1_HIRBI</name>
<dbReference type="Proteomes" id="UP000002745">
    <property type="component" value="Chromosome"/>
</dbReference>
<sequence>MTNFSSAQQNFITALKAPDFMFETTLEFIETWYEFTPTAFTNGKVENNASENQGSCKIFALQKLLNLTTEQTLLSFGQHYRDVLKTPNAENHFNLRTVVNNNSVDVEFESFPLKLK</sequence>
<dbReference type="OrthoDB" id="9790826at2"/>
<organism evidence="1 2">
    <name type="scientific">Hirschia baltica (strain ATCC 49814 / DSM 5838 / IFAM 1418)</name>
    <dbReference type="NCBI Taxonomy" id="582402"/>
    <lineage>
        <taxon>Bacteria</taxon>
        <taxon>Pseudomonadati</taxon>
        <taxon>Pseudomonadota</taxon>
        <taxon>Alphaproteobacteria</taxon>
        <taxon>Hyphomonadales</taxon>
        <taxon>Hyphomonadaceae</taxon>
        <taxon>Hirschia</taxon>
    </lineage>
</organism>
<dbReference type="EMBL" id="CP001678">
    <property type="protein sequence ID" value="ACT59915.1"/>
    <property type="molecule type" value="Genomic_DNA"/>
</dbReference>